<name>A0ABD3G4H7_9STRA</name>
<keyword evidence="5 10" id="KW-0812">Transmembrane</keyword>
<keyword evidence="4 10" id="KW-0808">Transferase</keyword>
<reference evidence="13 14" key="1">
    <citation type="submission" date="2024-09" db="EMBL/GenBank/DDBJ databases">
        <title>Genome sequencing and assembly of Phytophthora oleae, isolate VK10A, causative agent of rot of olive drupes.</title>
        <authorList>
            <person name="Conti Taguali S."/>
            <person name="Riolo M."/>
            <person name="La Spada F."/>
            <person name="Cacciola S.O."/>
            <person name="Dionisio G."/>
        </authorList>
    </citation>
    <scope>NUCLEOTIDE SEQUENCE [LARGE SCALE GENOMIC DNA]</scope>
    <source>
        <strain evidence="13 14">VK10A</strain>
    </source>
</reference>
<protein>
    <recommendedName>
        <fullName evidence="10">Fucosyltransferase</fullName>
        <ecNumber evidence="10">2.4.1.-</ecNumber>
    </recommendedName>
</protein>
<dbReference type="PANTHER" id="PTHR11214:SF3">
    <property type="entry name" value="BETA-1,3-GALACTOSYLTRANSFERASE 6"/>
    <property type="match status" value="1"/>
</dbReference>
<evidence type="ECO:0000313" key="14">
    <source>
        <dbReference type="Proteomes" id="UP001632037"/>
    </source>
</evidence>
<comment type="caution">
    <text evidence="13">The sequence shown here is derived from an EMBL/GenBank/DDBJ whole genome shotgun (WGS) entry which is preliminary data.</text>
</comment>
<comment type="subcellular location">
    <subcellularLocation>
        <location evidence="1">Golgi apparatus membrane</location>
        <topology evidence="1">Single-pass type II membrane protein</topology>
    </subcellularLocation>
    <subcellularLocation>
        <location evidence="10">Golgi apparatus</location>
        <location evidence="10">Golgi stack membrane</location>
        <topology evidence="10">Single-pass type II membrane protein</topology>
    </subcellularLocation>
</comment>
<dbReference type="InterPro" id="IPR002659">
    <property type="entry name" value="Glyco_trans_31"/>
</dbReference>
<dbReference type="GO" id="GO:0016757">
    <property type="term" value="F:glycosyltransferase activity"/>
    <property type="evidence" value="ECO:0007669"/>
    <property type="project" value="UniProtKB-UniRule"/>
</dbReference>
<keyword evidence="8 10" id="KW-0333">Golgi apparatus</keyword>
<evidence type="ECO:0000313" key="13">
    <source>
        <dbReference type="EMBL" id="KAL3672729.1"/>
    </source>
</evidence>
<evidence type="ECO:0000256" key="10">
    <source>
        <dbReference type="RuleBase" id="RU003832"/>
    </source>
</evidence>
<dbReference type="GO" id="GO:0032580">
    <property type="term" value="C:Golgi cisterna membrane"/>
    <property type="evidence" value="ECO:0007669"/>
    <property type="project" value="UniProtKB-SubCell"/>
</dbReference>
<dbReference type="InterPro" id="IPR038577">
    <property type="entry name" value="GT10-like_C_sf"/>
</dbReference>
<dbReference type="Proteomes" id="UP001632037">
    <property type="component" value="Unassembled WGS sequence"/>
</dbReference>
<gene>
    <name evidence="13" type="ORF">V7S43_002022</name>
</gene>
<keyword evidence="14" id="KW-1185">Reference proteome</keyword>
<evidence type="ECO:0000256" key="5">
    <source>
        <dbReference type="ARBA" id="ARBA00022692"/>
    </source>
</evidence>
<dbReference type="GO" id="GO:0000139">
    <property type="term" value="C:Golgi membrane"/>
    <property type="evidence" value="ECO:0007669"/>
    <property type="project" value="UniProtKB-SubCell"/>
</dbReference>
<keyword evidence="11" id="KW-0732">Signal</keyword>
<feature type="signal peptide" evidence="11">
    <location>
        <begin position="1"/>
        <end position="25"/>
    </location>
</feature>
<evidence type="ECO:0000256" key="3">
    <source>
        <dbReference type="ARBA" id="ARBA00022676"/>
    </source>
</evidence>
<evidence type="ECO:0000256" key="8">
    <source>
        <dbReference type="ARBA" id="ARBA00023034"/>
    </source>
</evidence>
<dbReference type="AlphaFoldDB" id="A0ABD3G4H7"/>
<dbReference type="SUPFAM" id="SSF53756">
    <property type="entry name" value="UDP-Glycosyltransferase/glycogen phosphorylase"/>
    <property type="match status" value="1"/>
</dbReference>
<evidence type="ECO:0000259" key="12">
    <source>
        <dbReference type="Pfam" id="PF00852"/>
    </source>
</evidence>
<dbReference type="Gene3D" id="3.40.50.11660">
    <property type="entry name" value="Glycosyl transferase family 10, C-terminal domain"/>
    <property type="match status" value="1"/>
</dbReference>
<dbReference type="Pfam" id="PF00852">
    <property type="entry name" value="Glyco_transf_10"/>
    <property type="match status" value="1"/>
</dbReference>
<proteinExistence type="inferred from homology"/>
<dbReference type="EMBL" id="JBIMZQ010000003">
    <property type="protein sequence ID" value="KAL3672729.1"/>
    <property type="molecule type" value="Genomic_DNA"/>
</dbReference>
<evidence type="ECO:0000256" key="2">
    <source>
        <dbReference type="ARBA" id="ARBA00008661"/>
    </source>
</evidence>
<dbReference type="Gene3D" id="3.90.550.50">
    <property type="match status" value="1"/>
</dbReference>
<evidence type="ECO:0000256" key="6">
    <source>
        <dbReference type="ARBA" id="ARBA00022968"/>
    </source>
</evidence>
<evidence type="ECO:0000256" key="4">
    <source>
        <dbReference type="ARBA" id="ARBA00022679"/>
    </source>
</evidence>
<comment type="similarity">
    <text evidence="2">Belongs to the glycosyltransferase 31 family.</text>
</comment>
<comment type="similarity">
    <text evidence="10">Belongs to the glycosyltransferase 10 family.</text>
</comment>
<feature type="chain" id="PRO_5044869673" description="Fucosyltransferase" evidence="11">
    <location>
        <begin position="26"/>
        <end position="911"/>
    </location>
</feature>
<dbReference type="Pfam" id="PF01762">
    <property type="entry name" value="Galactosyl_T"/>
    <property type="match status" value="1"/>
</dbReference>
<evidence type="ECO:0000256" key="1">
    <source>
        <dbReference type="ARBA" id="ARBA00004323"/>
    </source>
</evidence>
<evidence type="ECO:0000256" key="11">
    <source>
        <dbReference type="SAM" id="SignalP"/>
    </source>
</evidence>
<dbReference type="PANTHER" id="PTHR11214">
    <property type="entry name" value="BETA-1,3-N-ACETYLGLUCOSAMINYLTRANSFERASE"/>
    <property type="match status" value="1"/>
</dbReference>
<dbReference type="InterPro" id="IPR055270">
    <property type="entry name" value="Glyco_tran_10_C"/>
</dbReference>
<evidence type="ECO:0000256" key="9">
    <source>
        <dbReference type="ARBA" id="ARBA00023136"/>
    </source>
</evidence>
<sequence>MQHVHVLVSALAWVLCHCYLGAVCAGTPVATEVRLDAVNEDPITSVRLMFPADGALETVPIAFRAEIGVNSVENYKRYYGDKLLCVELDGELKTETCSPMIDPNIVLDVLPMGNYRAQAFITDNGKELRYHRSSVSHFSVVSEKVLAAYVGSLKLPEEQSLVEWAVLQEGLQPLEQVNGTISQNDTDTFLVIGVKTALADGFELRQAIRQTWASTNILPLNVKVLFIGCIPKFWNSQEQEHLRRAISLEKQTYNDLLTYELYCEDSFDDLPNKVKEFLRFAAVKFPLTPFVMIADDDIYLRAGRLVEELRKEDSSQQFFYMGQVWDEILGRSQIPLRDTSERYYISEEKYPLHSYPPFAFGPHYLLSMDCVRFIAKNSGRLRGLGSMDDVSVALWLLPIHVHVEHTPSFSNLRLRACENGFLSLADLSPFGIRSIDANIAEQRSLCDGFDRVTWLKQVKNSENEVNIQTYIRDLSTSKYLEVTSIISTRGKDSIELSFFPSVETIKAHTRRVCAEVYTLTAKTNTELCQRIGLELRIQLQKNLDNVESAGIIDRAYLEMWRYNLFVADADTPPLIIAYELSARFASVIYECLFVAIYERHKRPILVMPSKILREHYGDFPDVFVFSVLDADCGSDIKSTCQPAIAAYMDKYLLSDSAQMRSRSTKVMMIVGEPTDTEGLDERVTLLSTVSNLNRKKYAYLPVASTSFSERLDHPPAALLQPMMTSTVTEQRRFCAYLYARCDRPQREYMFDVLNAMEPVDALGICAGSSRLPDLSYAASRFAMSYNDDAVNTFRSYNFVIAFENSGVPGYVTEKLVNPFLAGSIPIYLGNSTTVSELFNPESFIDCGRFEKLRDCALFVMEVHASPELYERMRREPPIRNVTAFHDIFSWHPSVPSRSLADKLAALLDVKS</sequence>
<accession>A0ABD3G4H7</accession>
<keyword evidence="9" id="KW-0472">Membrane</keyword>
<organism evidence="13 14">
    <name type="scientific">Phytophthora oleae</name>
    <dbReference type="NCBI Taxonomy" id="2107226"/>
    <lineage>
        <taxon>Eukaryota</taxon>
        <taxon>Sar</taxon>
        <taxon>Stramenopiles</taxon>
        <taxon>Oomycota</taxon>
        <taxon>Peronosporomycetes</taxon>
        <taxon>Peronosporales</taxon>
        <taxon>Peronosporaceae</taxon>
        <taxon>Phytophthora</taxon>
    </lineage>
</organism>
<feature type="domain" description="Fucosyltransferase C-terminal" evidence="12">
    <location>
        <begin position="731"/>
        <end position="871"/>
    </location>
</feature>
<evidence type="ECO:0000256" key="7">
    <source>
        <dbReference type="ARBA" id="ARBA00022989"/>
    </source>
</evidence>
<dbReference type="EC" id="2.4.1.-" evidence="10"/>
<keyword evidence="6" id="KW-0735">Signal-anchor</keyword>
<keyword evidence="7" id="KW-1133">Transmembrane helix</keyword>
<keyword evidence="3 10" id="KW-0328">Glycosyltransferase</keyword>